<name>A0A0F9TKW4_9ZZZZ</name>
<organism evidence="1">
    <name type="scientific">marine sediment metagenome</name>
    <dbReference type="NCBI Taxonomy" id="412755"/>
    <lineage>
        <taxon>unclassified sequences</taxon>
        <taxon>metagenomes</taxon>
        <taxon>ecological metagenomes</taxon>
    </lineage>
</organism>
<gene>
    <name evidence="1" type="ORF">LCGC14_0639760</name>
</gene>
<proteinExistence type="predicted"/>
<dbReference type="AlphaFoldDB" id="A0A0F9TKW4"/>
<protein>
    <submittedName>
        <fullName evidence="1">Uncharacterized protein</fullName>
    </submittedName>
</protein>
<sequence length="440" mass="50320">MVANTSLCFGTTMMPGYSTSTSKHAPLTGINTHNGDRLNGGHVRQGILEDLDDSALGTFDVWPQWNQRLHHHPFYDSQRIAAQFEADQETAREFFLPQYKALGAEHDDPGALSVYERHRFVERQVANFLLYEVGPYAEAVGFYRDAERIRNTALKMYQCRTSGCFGIGTHGKPVMIWDNKCSHPKLCPDESRHDAQRLFDQYAQPILDHVKSGGRVYKLWPTLPNYPAGRLREGKRHIFKRYRDRFVRPKKFRHVGSLAVGEEPLSAARDWNVHLNVIFLTRGFLSYRKLRAAWGCDIEIREHKLFSEKGMHDLFNEMVKYSVQPVPEKSASKQDSPAPAFTDWTPAEALEWLKAQHGSRRVRSYGSLFGIGKPERPNVRFLHALGSVEYHPDGYRVTWRRHNLAYLAKGMLDIGRRDLDLIRGNNSTSARGARQSTGPP</sequence>
<comment type="caution">
    <text evidence="1">The sequence shown here is derived from an EMBL/GenBank/DDBJ whole genome shotgun (WGS) entry which is preliminary data.</text>
</comment>
<dbReference type="EMBL" id="LAZR01001153">
    <property type="protein sequence ID" value="KKN49726.1"/>
    <property type="molecule type" value="Genomic_DNA"/>
</dbReference>
<accession>A0A0F9TKW4</accession>
<reference evidence="1" key="1">
    <citation type="journal article" date="2015" name="Nature">
        <title>Complex archaea that bridge the gap between prokaryotes and eukaryotes.</title>
        <authorList>
            <person name="Spang A."/>
            <person name="Saw J.H."/>
            <person name="Jorgensen S.L."/>
            <person name="Zaremba-Niedzwiedzka K."/>
            <person name="Martijn J."/>
            <person name="Lind A.E."/>
            <person name="van Eijk R."/>
            <person name="Schleper C."/>
            <person name="Guy L."/>
            <person name="Ettema T.J."/>
        </authorList>
    </citation>
    <scope>NUCLEOTIDE SEQUENCE</scope>
</reference>
<evidence type="ECO:0000313" key="1">
    <source>
        <dbReference type="EMBL" id="KKN49726.1"/>
    </source>
</evidence>